<dbReference type="Proteomes" id="UP000324800">
    <property type="component" value="Unassembled WGS sequence"/>
</dbReference>
<reference evidence="1 2" key="1">
    <citation type="submission" date="2019-03" db="EMBL/GenBank/DDBJ databases">
        <title>Single cell metagenomics reveals metabolic interactions within the superorganism composed of flagellate Streblomastix strix and complex community of Bacteroidetes bacteria on its surface.</title>
        <authorList>
            <person name="Treitli S.C."/>
            <person name="Kolisko M."/>
            <person name="Husnik F."/>
            <person name="Keeling P."/>
            <person name="Hampl V."/>
        </authorList>
    </citation>
    <scope>NUCLEOTIDE SEQUENCE [LARGE SCALE GENOMIC DNA]</scope>
    <source>
        <strain evidence="1">ST1C</strain>
    </source>
</reference>
<dbReference type="AlphaFoldDB" id="A0A5J4R0S6"/>
<evidence type="ECO:0000313" key="2">
    <source>
        <dbReference type="Proteomes" id="UP000324800"/>
    </source>
</evidence>
<name>A0A5J4R0S6_9EUKA</name>
<dbReference type="EMBL" id="SNRW01043588">
    <property type="protein sequence ID" value="KAA6327302.1"/>
    <property type="molecule type" value="Genomic_DNA"/>
</dbReference>
<gene>
    <name evidence="1" type="ORF">EZS28_053832</name>
</gene>
<protein>
    <submittedName>
        <fullName evidence="1">Uncharacterized protein</fullName>
    </submittedName>
</protein>
<comment type="caution">
    <text evidence="1">The sequence shown here is derived from an EMBL/GenBank/DDBJ whole genome shotgun (WGS) entry which is preliminary data.</text>
</comment>
<organism evidence="1 2">
    <name type="scientific">Streblomastix strix</name>
    <dbReference type="NCBI Taxonomy" id="222440"/>
    <lineage>
        <taxon>Eukaryota</taxon>
        <taxon>Metamonada</taxon>
        <taxon>Preaxostyla</taxon>
        <taxon>Oxymonadida</taxon>
        <taxon>Streblomastigidae</taxon>
        <taxon>Streblomastix</taxon>
    </lineage>
</organism>
<proteinExistence type="predicted"/>
<evidence type="ECO:0000313" key="1">
    <source>
        <dbReference type="EMBL" id="KAA6327302.1"/>
    </source>
</evidence>
<sequence>MIKIPPLQELAEQKQRQEKELIEIHQLQMKLQNRPTTARDDNNIQERHKEITQKSGTLTDRDSQNIQNQHYQAQIEENIIKPNIQKIPTIANRLQSPAQKPLITPLPAFTRFQQCQQKKNQCPSPQNVNNNDQLKDIDKQEIEPNKLVVEDRLKRNMALFEKNLFGANELGNAVRLNPRAKLQGIHW</sequence>
<accession>A0A5J4R0S6</accession>